<accession>A0ACB8RUL6</accession>
<keyword evidence="2" id="KW-1185">Reference proteome</keyword>
<name>A0ACB8RUL6_9AGAM</name>
<comment type="caution">
    <text evidence="1">The sequence shown here is derived from an EMBL/GenBank/DDBJ whole genome shotgun (WGS) entry which is preliminary data.</text>
</comment>
<dbReference type="EMBL" id="MU275903">
    <property type="protein sequence ID" value="KAI0047512.1"/>
    <property type="molecule type" value="Genomic_DNA"/>
</dbReference>
<proteinExistence type="predicted"/>
<sequence>MPAIGIDKVTLVSIFVESTLYGIMLVLSCVAIYVLLRRGKRAHSNKPMIVVSVAMIIFATIHIGADLKRLLVAFLSDDKAQTTKSLSEVNTVNYGTLIGDGFVLYRLYVVWQGDKRVCVPILVCFIASIGVGVGTLRGFARASPSSPVFITQLHNWIVSFFSLTLFTNFSCTALIAGRIWWVHRKTVAMVRGRSIMPAAMVVIESGAIYSACLIILIALYLSGSFAQYILLDAGIVFSLIIVRVGLGLTSEITGRGGTLFTNTMQNSGPSGGASPSYRMKPVAVNIVRVTRDDGTHSVDESPGALRHKHDSDDGGQDDSSAHDIEGAAV</sequence>
<reference evidence="1" key="2">
    <citation type="journal article" date="2022" name="New Phytol.">
        <title>Evolutionary transition to the ectomycorrhizal habit in the genomes of a hyperdiverse lineage of mushroom-forming fungi.</title>
        <authorList>
            <person name="Looney B."/>
            <person name="Miyauchi S."/>
            <person name="Morin E."/>
            <person name="Drula E."/>
            <person name="Courty P.E."/>
            <person name="Kohler A."/>
            <person name="Kuo A."/>
            <person name="LaButti K."/>
            <person name="Pangilinan J."/>
            <person name="Lipzen A."/>
            <person name="Riley R."/>
            <person name="Andreopoulos W."/>
            <person name="He G."/>
            <person name="Johnson J."/>
            <person name="Nolan M."/>
            <person name="Tritt A."/>
            <person name="Barry K.W."/>
            <person name="Grigoriev I.V."/>
            <person name="Nagy L.G."/>
            <person name="Hibbett D."/>
            <person name="Henrissat B."/>
            <person name="Matheny P.B."/>
            <person name="Labbe J."/>
            <person name="Martin F.M."/>
        </authorList>
    </citation>
    <scope>NUCLEOTIDE SEQUENCE</scope>
    <source>
        <strain evidence="1">FP105234-sp</strain>
    </source>
</reference>
<dbReference type="Proteomes" id="UP000814033">
    <property type="component" value="Unassembled WGS sequence"/>
</dbReference>
<gene>
    <name evidence="1" type="ORF">FA95DRAFT_1559059</name>
</gene>
<reference evidence="1" key="1">
    <citation type="submission" date="2021-02" db="EMBL/GenBank/DDBJ databases">
        <authorList>
            <consortium name="DOE Joint Genome Institute"/>
            <person name="Ahrendt S."/>
            <person name="Looney B.P."/>
            <person name="Miyauchi S."/>
            <person name="Morin E."/>
            <person name="Drula E."/>
            <person name="Courty P.E."/>
            <person name="Chicoki N."/>
            <person name="Fauchery L."/>
            <person name="Kohler A."/>
            <person name="Kuo A."/>
            <person name="Labutti K."/>
            <person name="Pangilinan J."/>
            <person name="Lipzen A."/>
            <person name="Riley R."/>
            <person name="Andreopoulos W."/>
            <person name="He G."/>
            <person name="Johnson J."/>
            <person name="Barry K.W."/>
            <person name="Grigoriev I.V."/>
            <person name="Nagy L."/>
            <person name="Hibbett D."/>
            <person name="Henrissat B."/>
            <person name="Matheny P.B."/>
            <person name="Labbe J."/>
            <person name="Martin F."/>
        </authorList>
    </citation>
    <scope>NUCLEOTIDE SEQUENCE</scope>
    <source>
        <strain evidence="1">FP105234-sp</strain>
    </source>
</reference>
<protein>
    <submittedName>
        <fullName evidence="1">Uncharacterized protein</fullName>
    </submittedName>
</protein>
<organism evidence="1 2">
    <name type="scientific">Auriscalpium vulgare</name>
    <dbReference type="NCBI Taxonomy" id="40419"/>
    <lineage>
        <taxon>Eukaryota</taxon>
        <taxon>Fungi</taxon>
        <taxon>Dikarya</taxon>
        <taxon>Basidiomycota</taxon>
        <taxon>Agaricomycotina</taxon>
        <taxon>Agaricomycetes</taxon>
        <taxon>Russulales</taxon>
        <taxon>Auriscalpiaceae</taxon>
        <taxon>Auriscalpium</taxon>
    </lineage>
</organism>
<evidence type="ECO:0000313" key="1">
    <source>
        <dbReference type="EMBL" id="KAI0047512.1"/>
    </source>
</evidence>
<evidence type="ECO:0000313" key="2">
    <source>
        <dbReference type="Proteomes" id="UP000814033"/>
    </source>
</evidence>